<organism evidence="2">
    <name type="scientific">viral metagenome</name>
    <dbReference type="NCBI Taxonomy" id="1070528"/>
    <lineage>
        <taxon>unclassified sequences</taxon>
        <taxon>metagenomes</taxon>
        <taxon>organismal metagenomes</taxon>
    </lineage>
</organism>
<dbReference type="SUPFAM" id="SSF53335">
    <property type="entry name" value="S-adenosyl-L-methionine-dependent methyltransferases"/>
    <property type="match status" value="1"/>
</dbReference>
<dbReference type="InterPro" id="IPR050851">
    <property type="entry name" value="mRNA_Cap_2O-Ribose_MeTrfase"/>
</dbReference>
<feature type="domain" description="RrmJ-type SAM-dependent 2'-O-MTase" evidence="1">
    <location>
        <begin position="174"/>
        <end position="295"/>
    </location>
</feature>
<dbReference type="GO" id="GO:0004483">
    <property type="term" value="F:methyltransferase cap1 activity"/>
    <property type="evidence" value="ECO:0007669"/>
    <property type="project" value="UniProtKB-ARBA"/>
</dbReference>
<dbReference type="GO" id="GO:0032259">
    <property type="term" value="P:methylation"/>
    <property type="evidence" value="ECO:0007669"/>
    <property type="project" value="InterPro"/>
</dbReference>
<evidence type="ECO:0000259" key="1">
    <source>
        <dbReference type="PROSITE" id="PS51613"/>
    </source>
</evidence>
<accession>A0A6C0M0N2</accession>
<name>A0A6C0M0N2_9ZZZZ</name>
<dbReference type="EMBL" id="MN740589">
    <property type="protein sequence ID" value="QHU35384.1"/>
    <property type="molecule type" value="Genomic_DNA"/>
</dbReference>
<dbReference type="GO" id="GO:0005737">
    <property type="term" value="C:cytoplasm"/>
    <property type="evidence" value="ECO:0007669"/>
    <property type="project" value="TreeGrafter"/>
</dbReference>
<dbReference type="GO" id="GO:0006370">
    <property type="term" value="P:7-methylguanosine mRNA capping"/>
    <property type="evidence" value="ECO:0007669"/>
    <property type="project" value="TreeGrafter"/>
</dbReference>
<dbReference type="InterPro" id="IPR025816">
    <property type="entry name" value="RrmJ-type_MeTrfase"/>
</dbReference>
<dbReference type="GO" id="GO:0005634">
    <property type="term" value="C:nucleus"/>
    <property type="evidence" value="ECO:0007669"/>
    <property type="project" value="TreeGrafter"/>
</dbReference>
<protein>
    <recommendedName>
        <fullName evidence="1">RrmJ-type SAM-dependent 2'-O-MTase domain-containing protein</fullName>
    </recommendedName>
</protein>
<dbReference type="PROSITE" id="PS51613">
    <property type="entry name" value="SAM_MT_RRMJ"/>
    <property type="match status" value="1"/>
</dbReference>
<evidence type="ECO:0000313" key="2">
    <source>
        <dbReference type="EMBL" id="QHU35384.1"/>
    </source>
</evidence>
<reference evidence="2" key="1">
    <citation type="journal article" date="2020" name="Nature">
        <title>Giant virus diversity and host interactions through global metagenomics.</title>
        <authorList>
            <person name="Schulz F."/>
            <person name="Roux S."/>
            <person name="Paez-Espino D."/>
            <person name="Jungbluth S."/>
            <person name="Walsh D.A."/>
            <person name="Denef V.J."/>
            <person name="McMahon K.D."/>
            <person name="Konstantinidis K.T."/>
            <person name="Eloe-Fadrosh E.A."/>
            <person name="Kyrpides N.C."/>
            <person name="Woyke T."/>
        </authorList>
    </citation>
    <scope>NUCLEOTIDE SEQUENCE</scope>
    <source>
        <strain evidence="2">GVMAG-S-1017745-26</strain>
    </source>
</reference>
<dbReference type="Gene3D" id="3.40.50.12760">
    <property type="match status" value="1"/>
</dbReference>
<dbReference type="AlphaFoldDB" id="A0A6C0M0N2"/>
<dbReference type="PANTHER" id="PTHR16121">
    <property type="entry name" value="CAP-SPECIFIC MRNA (NUCLEOSIDE-2'-O-)-METHYLTRANSFERASE 1-RELATED"/>
    <property type="match status" value="1"/>
</dbReference>
<dbReference type="PANTHER" id="PTHR16121:SF0">
    <property type="entry name" value="CAP-SPECIFIC MRNA (NUCLEOSIDE-2'-O-)-METHYLTRANSFERASE 1"/>
    <property type="match status" value="1"/>
</dbReference>
<dbReference type="InterPro" id="IPR002877">
    <property type="entry name" value="RNA_MeTrfase_FtsJ_dom"/>
</dbReference>
<sequence>MDILKKHVLKLSHNELDDPKIMLEISENIAKQDFDLDIYKLIKKYKDEIDNVSNPKIWDFSKKLSNMFEMIHINNKGKTNNLGIANYDPISRSYFKMWEMITDLNLIDFQKKKLNVVCLAEGPGGFVECICNMRKKYSNYTDDNITCMTLRSYRNVVPGWNKSGKIFRENKGLRIFYGKDDTGDLYKSENIISLKNLVKSNKADLVTADGGFDFSMNYNHQEQLSLRLLIVESISALACLNEGGHYVLKIFDIHTKLTVKLIYFLTIYFKNVYITKPFTSRPANSEKYIVCKNFIGISENYLNELIYLVSEWEILDEQNKLVQDIFPELSVPVKFQEGLKLYNRHLASIQIKNILKTLCYINLSIENNHINHIKQNQAIVSSLWCHKYNLPINIKCKFLKDNIEHYNYIPNFMNY</sequence>
<proteinExistence type="predicted"/>
<dbReference type="InterPro" id="IPR029063">
    <property type="entry name" value="SAM-dependent_MTases_sf"/>
</dbReference>
<dbReference type="Pfam" id="PF01728">
    <property type="entry name" value="FtsJ"/>
    <property type="match status" value="1"/>
</dbReference>